<dbReference type="Gene3D" id="1.10.1200.10">
    <property type="entry name" value="ACP-like"/>
    <property type="match status" value="1"/>
</dbReference>
<proteinExistence type="predicted"/>
<dbReference type="SUPFAM" id="SSF47336">
    <property type="entry name" value="ACP-like"/>
    <property type="match status" value="1"/>
</dbReference>
<dbReference type="Proteomes" id="UP000516134">
    <property type="component" value="Chromosome"/>
</dbReference>
<dbReference type="InterPro" id="IPR036736">
    <property type="entry name" value="ACP-like_sf"/>
</dbReference>
<gene>
    <name evidence="1" type="ORF">H9L15_05600</name>
</gene>
<name>A0ABX6T2F8_9SPHN</name>
<evidence type="ECO:0008006" key="3">
    <source>
        <dbReference type="Google" id="ProtNLM"/>
    </source>
</evidence>
<evidence type="ECO:0000313" key="2">
    <source>
        <dbReference type="Proteomes" id="UP000516134"/>
    </source>
</evidence>
<accession>A0ABX6T2F8</accession>
<keyword evidence="2" id="KW-1185">Reference proteome</keyword>
<protein>
    <recommendedName>
        <fullName evidence="3">Acyl carrier protein</fullName>
    </recommendedName>
</protein>
<evidence type="ECO:0000313" key="1">
    <source>
        <dbReference type="EMBL" id="QNP44046.1"/>
    </source>
</evidence>
<reference evidence="1 2" key="1">
    <citation type="submission" date="2020-08" db="EMBL/GenBank/DDBJ databases">
        <title>Genome sequence of Sphingomonas daechungensis KACC 18115T.</title>
        <authorList>
            <person name="Hyun D.-W."/>
            <person name="Bae J.-W."/>
        </authorList>
    </citation>
    <scope>NUCLEOTIDE SEQUENCE [LARGE SCALE GENOMIC DNA]</scope>
    <source>
        <strain evidence="1 2">KACC 18115</strain>
    </source>
</reference>
<organism evidence="1 2">
    <name type="scientific">Sphingomonas daechungensis</name>
    <dbReference type="NCBI Taxonomy" id="1176646"/>
    <lineage>
        <taxon>Bacteria</taxon>
        <taxon>Pseudomonadati</taxon>
        <taxon>Pseudomonadota</taxon>
        <taxon>Alphaproteobacteria</taxon>
        <taxon>Sphingomonadales</taxon>
        <taxon>Sphingomonadaceae</taxon>
        <taxon>Sphingomonas</taxon>
    </lineage>
</organism>
<dbReference type="EMBL" id="CP060780">
    <property type="protein sequence ID" value="QNP44046.1"/>
    <property type="molecule type" value="Genomic_DNA"/>
</dbReference>
<sequence length="67" mass="7627">MERKTEKRPILLTDRLSEDLWLDGMEIADIALQLEAELGRKPSAEAYSRVFTVSDFVAAFEEAPSLR</sequence>